<comment type="similarity">
    <text evidence="9">Belongs to the GSP H family.</text>
</comment>
<evidence type="ECO:0000256" key="4">
    <source>
        <dbReference type="ARBA" id="ARBA00022481"/>
    </source>
</evidence>
<dbReference type="Gene3D" id="3.55.40.10">
    <property type="entry name" value="minor pseudopilin epsh domain"/>
    <property type="match status" value="1"/>
</dbReference>
<dbReference type="InterPro" id="IPR045584">
    <property type="entry name" value="Pilin-like"/>
</dbReference>
<keyword evidence="7 11" id="KW-1133">Transmembrane helix</keyword>
<keyword evidence="3" id="KW-1003">Cell membrane</keyword>
<gene>
    <name evidence="13" type="ORF">FB547_106243</name>
</gene>
<evidence type="ECO:0000256" key="3">
    <source>
        <dbReference type="ARBA" id="ARBA00022475"/>
    </source>
</evidence>
<evidence type="ECO:0000313" key="13">
    <source>
        <dbReference type="EMBL" id="TWD85158.1"/>
    </source>
</evidence>
<evidence type="ECO:0000256" key="11">
    <source>
        <dbReference type="SAM" id="Phobius"/>
    </source>
</evidence>
<keyword evidence="4" id="KW-0488">Methylation</keyword>
<evidence type="ECO:0000256" key="10">
    <source>
        <dbReference type="ARBA" id="ARBA00030775"/>
    </source>
</evidence>
<dbReference type="RefSeq" id="WP_145744987.1">
    <property type="nucleotide sequence ID" value="NZ_VIVL01000006.1"/>
</dbReference>
<evidence type="ECO:0000256" key="9">
    <source>
        <dbReference type="ARBA" id="ARBA00025772"/>
    </source>
</evidence>
<keyword evidence="5" id="KW-0997">Cell inner membrane</keyword>
<feature type="transmembrane region" description="Helical" evidence="11">
    <location>
        <begin position="21"/>
        <end position="42"/>
    </location>
</feature>
<dbReference type="Pfam" id="PF07963">
    <property type="entry name" value="N_methyl"/>
    <property type="match status" value="1"/>
</dbReference>
<dbReference type="InterPro" id="IPR022346">
    <property type="entry name" value="T2SS_GspH"/>
</dbReference>
<dbReference type="EMBL" id="VIVL01000006">
    <property type="protein sequence ID" value="TWD85158.1"/>
    <property type="molecule type" value="Genomic_DNA"/>
</dbReference>
<evidence type="ECO:0000256" key="7">
    <source>
        <dbReference type="ARBA" id="ARBA00022989"/>
    </source>
</evidence>
<evidence type="ECO:0000256" key="2">
    <source>
        <dbReference type="ARBA" id="ARBA00021549"/>
    </source>
</evidence>
<accession>A0A561C219</accession>
<proteinExistence type="inferred from homology"/>
<dbReference type="Pfam" id="PF12019">
    <property type="entry name" value="GspH"/>
    <property type="match status" value="1"/>
</dbReference>
<name>A0A561C219_9BURK</name>
<dbReference type="GO" id="GO:0005886">
    <property type="term" value="C:plasma membrane"/>
    <property type="evidence" value="ECO:0007669"/>
    <property type="project" value="UniProtKB-SubCell"/>
</dbReference>
<comment type="subcellular location">
    <subcellularLocation>
        <location evidence="1">Cell inner membrane</location>
        <topology evidence="1">Single-pass membrane protein</topology>
    </subcellularLocation>
</comment>
<reference evidence="13 14" key="1">
    <citation type="submission" date="2019-06" db="EMBL/GenBank/DDBJ databases">
        <title>Sorghum-associated microbial communities from plants grown in Nebraska, USA.</title>
        <authorList>
            <person name="Schachtman D."/>
        </authorList>
    </citation>
    <scope>NUCLEOTIDE SEQUENCE [LARGE SCALE GENOMIC DNA]</scope>
    <source>
        <strain evidence="13 14">T529</strain>
    </source>
</reference>
<dbReference type="OrthoDB" id="8592199at2"/>
<dbReference type="NCBIfam" id="TIGR02532">
    <property type="entry name" value="IV_pilin_GFxxxE"/>
    <property type="match status" value="1"/>
</dbReference>
<dbReference type="AlphaFoldDB" id="A0A561C219"/>
<comment type="caution">
    <text evidence="13">The sequence shown here is derived from an EMBL/GenBank/DDBJ whole genome shotgun (WGS) entry which is preliminary data.</text>
</comment>
<keyword evidence="6 11" id="KW-0812">Transmembrane</keyword>
<dbReference type="InterPro" id="IPR012902">
    <property type="entry name" value="N_methyl_site"/>
</dbReference>
<dbReference type="PROSITE" id="PS00409">
    <property type="entry name" value="PROKAR_NTER_METHYL"/>
    <property type="match status" value="1"/>
</dbReference>
<dbReference type="SUPFAM" id="SSF54523">
    <property type="entry name" value="Pili subunits"/>
    <property type="match status" value="1"/>
</dbReference>
<dbReference type="GO" id="GO:0015628">
    <property type="term" value="P:protein secretion by the type II secretion system"/>
    <property type="evidence" value="ECO:0007669"/>
    <property type="project" value="InterPro"/>
</dbReference>
<protein>
    <recommendedName>
        <fullName evidence="2">Type II secretion system protein H</fullName>
    </recommendedName>
    <alternativeName>
        <fullName evidence="10">General secretion pathway protein H</fullName>
    </alternativeName>
</protein>
<evidence type="ECO:0000313" key="14">
    <source>
        <dbReference type="Proteomes" id="UP000319722"/>
    </source>
</evidence>
<evidence type="ECO:0000256" key="1">
    <source>
        <dbReference type="ARBA" id="ARBA00004377"/>
    </source>
</evidence>
<dbReference type="Proteomes" id="UP000319722">
    <property type="component" value="Unassembled WGS sequence"/>
</dbReference>
<evidence type="ECO:0000256" key="6">
    <source>
        <dbReference type="ARBA" id="ARBA00022692"/>
    </source>
</evidence>
<feature type="domain" description="General secretion pathway GspH" evidence="12">
    <location>
        <begin position="58"/>
        <end position="160"/>
    </location>
</feature>
<evidence type="ECO:0000256" key="5">
    <source>
        <dbReference type="ARBA" id="ARBA00022519"/>
    </source>
</evidence>
<sequence>MKNGFCASARTHFRRPGTPRGFTLVEMMVVIVLMAILLALALPSFNSLVEKYRVEGMASALMASVSHARAEAARRGQAVTIRQRAECSGADWSCGWETVVGSGDGFEILQRQDPDTRVAVEKSAMGPMAFDPMGHFSSVARISFHPAGSASSSNDVAVCLSLGWRTRVVKGGSVC</sequence>
<evidence type="ECO:0000259" key="12">
    <source>
        <dbReference type="Pfam" id="PF12019"/>
    </source>
</evidence>
<dbReference type="GO" id="GO:0015627">
    <property type="term" value="C:type II protein secretion system complex"/>
    <property type="evidence" value="ECO:0007669"/>
    <property type="project" value="InterPro"/>
</dbReference>
<keyword evidence="8 11" id="KW-0472">Membrane</keyword>
<organism evidence="13 14">
    <name type="scientific">Variovorax beijingensis</name>
    <dbReference type="NCBI Taxonomy" id="2496117"/>
    <lineage>
        <taxon>Bacteria</taxon>
        <taxon>Pseudomonadati</taxon>
        <taxon>Pseudomonadota</taxon>
        <taxon>Betaproteobacteria</taxon>
        <taxon>Burkholderiales</taxon>
        <taxon>Comamonadaceae</taxon>
        <taxon>Variovorax</taxon>
    </lineage>
</organism>
<evidence type="ECO:0000256" key="8">
    <source>
        <dbReference type="ARBA" id="ARBA00023136"/>
    </source>
</evidence>